<reference evidence="1" key="1">
    <citation type="submission" date="2019-12" db="EMBL/GenBank/DDBJ databases">
        <title>An insight into the sialome of adult female Ixodes ricinus ticks feeding for 6 days.</title>
        <authorList>
            <person name="Perner J."/>
            <person name="Ribeiro J.M.C."/>
        </authorList>
    </citation>
    <scope>NUCLEOTIDE SEQUENCE</scope>
    <source>
        <strain evidence="1">Semi-engorged</strain>
        <tissue evidence="1">Salivary glands</tissue>
    </source>
</reference>
<proteinExistence type="predicted"/>
<sequence length="128" mass="14979">MSHFSAPSHFLVLLQHGDLSMKYRICSSNSRTVYEQSLWVYFPAEHEDSKALQLTEKWQQFTGKSENAICSERIFTENCVLDLVIRRVFMQNAMISSMFVLHTTRYKGLVHKCGHYLSKYSNRARCYA</sequence>
<evidence type="ECO:0000313" key="1">
    <source>
        <dbReference type="EMBL" id="MXU91985.1"/>
    </source>
</evidence>
<dbReference type="AlphaFoldDB" id="A0A6B0UQE5"/>
<dbReference type="EMBL" id="GIFC01009902">
    <property type="protein sequence ID" value="MXU91985.1"/>
    <property type="molecule type" value="Transcribed_RNA"/>
</dbReference>
<name>A0A6B0UQE5_IXORI</name>
<accession>A0A6B0UQE5</accession>
<organism evidence="1">
    <name type="scientific">Ixodes ricinus</name>
    <name type="common">Common tick</name>
    <name type="synonym">Acarus ricinus</name>
    <dbReference type="NCBI Taxonomy" id="34613"/>
    <lineage>
        <taxon>Eukaryota</taxon>
        <taxon>Metazoa</taxon>
        <taxon>Ecdysozoa</taxon>
        <taxon>Arthropoda</taxon>
        <taxon>Chelicerata</taxon>
        <taxon>Arachnida</taxon>
        <taxon>Acari</taxon>
        <taxon>Parasitiformes</taxon>
        <taxon>Ixodida</taxon>
        <taxon>Ixodoidea</taxon>
        <taxon>Ixodidae</taxon>
        <taxon>Ixodinae</taxon>
        <taxon>Ixodes</taxon>
    </lineage>
</organism>
<protein>
    <submittedName>
        <fullName evidence="1">Putative secreted protein</fullName>
    </submittedName>
</protein>